<dbReference type="GO" id="GO:0006281">
    <property type="term" value="P:DNA repair"/>
    <property type="evidence" value="ECO:0007669"/>
    <property type="project" value="UniProtKB-ARBA"/>
</dbReference>
<evidence type="ECO:0000256" key="1">
    <source>
        <dbReference type="SAM" id="MobiDB-lite"/>
    </source>
</evidence>
<evidence type="ECO:0000259" key="3">
    <source>
        <dbReference type="SMART" id="SM00484"/>
    </source>
</evidence>
<dbReference type="EMBL" id="LATX01002055">
    <property type="protein sequence ID" value="KTB34639.1"/>
    <property type="molecule type" value="Genomic_DNA"/>
</dbReference>
<dbReference type="InterPro" id="IPR029060">
    <property type="entry name" value="PIN-like_dom_sf"/>
</dbReference>
<dbReference type="PRINTS" id="PR00853">
    <property type="entry name" value="XPGRADSUPER"/>
</dbReference>
<dbReference type="SUPFAM" id="SSF88723">
    <property type="entry name" value="PIN domain-like"/>
    <property type="match status" value="1"/>
</dbReference>
<dbReference type="Pfam" id="PF00867">
    <property type="entry name" value="XPG_I"/>
    <property type="match status" value="1"/>
</dbReference>
<sequence length="718" mass="79631">MYFTSICHISHISCSLRPKPRLIVEFSAASNDPSYCCLSFDLLTAIDSLTPVLLRTAPAVVAFLVGLLIGSFFWISAGIGYWVMAKKGAVDAELQENEYEFPAPGKEGGEPLRLTITNFHSWTLKLTGAGGLKELCRTYHLPTSLGIDASRSKLIEFSENPEKNKVGKKCPHKAPHGPRDGTKAKKAKTSQSQQRCAELMGETTKALEHLKYADHLPEECSKYYKPRVPQGLDQRNADIELEKRFSVSDLCAAIKEEFGGLITVQVSPLGQPTLTPSANVNCPLTTPTSPQPVLPSPSMLPSRSPSVLLLLLLSPALPSQSLLALLPLTLSSTPLHQPPSTSSAAASLAEQTQASGHVSVQINRPHSNTIAFVNQRPRKIMIRSDITLEFMCGDVPCLPAVSFKKIEDLRRVWDDSLASFVAEECPGEGHDPSDRWWGKIEKLHNVWKHVADYYLPCTDEEFWAEFTDNKGEHMSFTAISKVLAAHHKAVQLCCYLKLNIDLIFVFDGLNCPVEKLVVNQAITFYDQVKILVQAFGFQIHQAPGEAEAELAQMNIQGLVDCVLTDDSNAFVFGTLFLICFKQPAEVKTSAICDDIYIYSSITLENDEELLLTRAVFILIILMVGGDYDKGIEDAGIKMALAMARCGFGDGIVEGFEWYHHDKFRLQIFLADWHLHLQKELHTNSRQFMSARNFKAANNITSSFPNLHILNLYLHPITS</sequence>
<gene>
    <name evidence="4" type="ORF">WG66_12803</name>
</gene>
<accession>A0A0W0FE54</accession>
<dbReference type="GO" id="GO:0017108">
    <property type="term" value="F:5'-flap endonuclease activity"/>
    <property type="evidence" value="ECO:0007669"/>
    <property type="project" value="TreeGrafter"/>
</dbReference>
<feature type="domain" description="XPG-I" evidence="3">
    <location>
        <begin position="533"/>
        <end position="609"/>
    </location>
</feature>
<dbReference type="PANTHER" id="PTHR11081:SF75">
    <property type="entry name" value="ENDONUCLEASE, PUTATIVE (AFU_ORTHOLOGUE AFUA_3G13260)-RELATED"/>
    <property type="match status" value="1"/>
</dbReference>
<dbReference type="SMART" id="SM00484">
    <property type="entry name" value="XPGI"/>
    <property type="match status" value="1"/>
</dbReference>
<feature type="compositionally biased region" description="Basic residues" evidence="1">
    <location>
        <begin position="166"/>
        <end position="176"/>
    </location>
</feature>
<dbReference type="InterPro" id="IPR006086">
    <property type="entry name" value="XPG-I_dom"/>
</dbReference>
<dbReference type="AlphaFoldDB" id="A0A0W0FE54"/>
<evidence type="ECO:0000313" key="4">
    <source>
        <dbReference type="EMBL" id="KTB34639.1"/>
    </source>
</evidence>
<dbReference type="SUPFAM" id="SSF47807">
    <property type="entry name" value="5' to 3' exonuclease, C-terminal subdomain"/>
    <property type="match status" value="1"/>
</dbReference>
<protein>
    <recommendedName>
        <fullName evidence="3">XPG-I domain-containing protein</fullName>
    </recommendedName>
</protein>
<dbReference type="Proteomes" id="UP000054988">
    <property type="component" value="Unassembled WGS sequence"/>
</dbReference>
<keyword evidence="2" id="KW-1133">Transmembrane helix</keyword>
<dbReference type="InterPro" id="IPR036279">
    <property type="entry name" value="5-3_exonuclease_C_sf"/>
</dbReference>
<keyword evidence="2" id="KW-0472">Membrane</keyword>
<name>A0A0W0FE54_MONRR</name>
<evidence type="ECO:0000256" key="2">
    <source>
        <dbReference type="SAM" id="Phobius"/>
    </source>
</evidence>
<feature type="region of interest" description="Disordered" evidence="1">
    <location>
        <begin position="162"/>
        <end position="195"/>
    </location>
</feature>
<feature type="transmembrane region" description="Helical" evidence="2">
    <location>
        <begin position="59"/>
        <end position="83"/>
    </location>
</feature>
<keyword evidence="2" id="KW-0812">Transmembrane</keyword>
<dbReference type="Gene3D" id="3.40.50.1010">
    <property type="entry name" value="5'-nuclease"/>
    <property type="match status" value="1"/>
</dbReference>
<comment type="caution">
    <text evidence="4">The sequence shown here is derived from an EMBL/GenBank/DDBJ whole genome shotgun (WGS) entry which is preliminary data.</text>
</comment>
<dbReference type="InterPro" id="IPR006084">
    <property type="entry name" value="XPG/Rad2"/>
</dbReference>
<organism evidence="4 5">
    <name type="scientific">Moniliophthora roreri</name>
    <name type="common">Frosty pod rot fungus</name>
    <name type="synonym">Monilia roreri</name>
    <dbReference type="NCBI Taxonomy" id="221103"/>
    <lineage>
        <taxon>Eukaryota</taxon>
        <taxon>Fungi</taxon>
        <taxon>Dikarya</taxon>
        <taxon>Basidiomycota</taxon>
        <taxon>Agaricomycotina</taxon>
        <taxon>Agaricomycetes</taxon>
        <taxon>Agaricomycetidae</taxon>
        <taxon>Agaricales</taxon>
        <taxon>Marasmiineae</taxon>
        <taxon>Marasmiaceae</taxon>
        <taxon>Moniliophthora</taxon>
    </lineage>
</organism>
<proteinExistence type="predicted"/>
<dbReference type="PANTHER" id="PTHR11081">
    <property type="entry name" value="FLAP ENDONUCLEASE FAMILY MEMBER"/>
    <property type="match status" value="1"/>
</dbReference>
<reference evidence="4 5" key="1">
    <citation type="submission" date="2015-12" db="EMBL/GenBank/DDBJ databases">
        <title>Draft genome sequence of Moniliophthora roreri, the causal agent of frosty pod rot of cacao.</title>
        <authorList>
            <person name="Aime M.C."/>
            <person name="Diaz-Valderrama J.R."/>
            <person name="Kijpornyongpan T."/>
            <person name="Phillips-Mora W."/>
        </authorList>
    </citation>
    <scope>NUCLEOTIDE SEQUENCE [LARGE SCALE GENOMIC DNA]</scope>
    <source>
        <strain evidence="4 5">MCA 2952</strain>
    </source>
</reference>
<evidence type="ECO:0000313" key="5">
    <source>
        <dbReference type="Proteomes" id="UP000054988"/>
    </source>
</evidence>